<dbReference type="RefSeq" id="WP_193905047.1">
    <property type="nucleotide sequence ID" value="NZ_JADEXG010000005.1"/>
</dbReference>
<evidence type="ECO:0000256" key="6">
    <source>
        <dbReference type="ARBA" id="ARBA00022989"/>
    </source>
</evidence>
<evidence type="ECO:0000313" key="11">
    <source>
        <dbReference type="EMBL" id="MBE9076389.1"/>
    </source>
</evidence>
<name>A0A8J7AKJ8_9CYAN</name>
<keyword evidence="6 9" id="KW-1133">Transmembrane helix</keyword>
<dbReference type="PANTHER" id="PTHR43562">
    <property type="entry name" value="NAPA-TYPE SODIUM/HYDROGEN ANTIPORTER"/>
    <property type="match status" value="1"/>
</dbReference>
<feature type="transmembrane region" description="Helical" evidence="9">
    <location>
        <begin position="113"/>
        <end position="134"/>
    </location>
</feature>
<dbReference type="Gene3D" id="1.20.1530.20">
    <property type="match status" value="1"/>
</dbReference>
<comment type="similarity">
    <text evidence="2">Belongs to the monovalent cation:proton antiporter 2 (CPA2) transporter (TC 2.A.37) family.</text>
</comment>
<dbReference type="Proteomes" id="UP000636505">
    <property type="component" value="Unassembled WGS sequence"/>
</dbReference>
<dbReference type="InterPro" id="IPR038770">
    <property type="entry name" value="Na+/solute_symporter_sf"/>
</dbReference>
<feature type="transmembrane region" description="Helical" evidence="9">
    <location>
        <begin position="89"/>
        <end position="107"/>
    </location>
</feature>
<feature type="transmembrane region" description="Helical" evidence="9">
    <location>
        <begin position="211"/>
        <end position="231"/>
    </location>
</feature>
<gene>
    <name evidence="11" type="ORF">IQ241_03615</name>
</gene>
<evidence type="ECO:0000259" key="10">
    <source>
        <dbReference type="Pfam" id="PF00999"/>
    </source>
</evidence>
<feature type="transmembrane region" description="Helical" evidence="9">
    <location>
        <begin position="58"/>
        <end position="77"/>
    </location>
</feature>
<evidence type="ECO:0000313" key="12">
    <source>
        <dbReference type="Proteomes" id="UP000636505"/>
    </source>
</evidence>
<evidence type="ECO:0000256" key="7">
    <source>
        <dbReference type="ARBA" id="ARBA00023065"/>
    </source>
</evidence>
<feature type="transmembrane region" description="Helical" evidence="9">
    <location>
        <begin position="146"/>
        <end position="168"/>
    </location>
</feature>
<dbReference type="GO" id="GO:0015297">
    <property type="term" value="F:antiporter activity"/>
    <property type="evidence" value="ECO:0007669"/>
    <property type="project" value="UniProtKB-KW"/>
</dbReference>
<comment type="caution">
    <text evidence="11">The sequence shown here is derived from an EMBL/GenBank/DDBJ whole genome shotgun (WGS) entry which is preliminary data.</text>
</comment>
<proteinExistence type="inferred from homology"/>
<feature type="transmembrane region" description="Helical" evidence="9">
    <location>
        <begin position="237"/>
        <end position="254"/>
    </location>
</feature>
<evidence type="ECO:0000256" key="8">
    <source>
        <dbReference type="ARBA" id="ARBA00023136"/>
    </source>
</evidence>
<feature type="domain" description="Cation/H+ exchanger transmembrane" evidence="10">
    <location>
        <begin position="17"/>
        <end position="377"/>
    </location>
</feature>
<keyword evidence="12" id="KW-1185">Reference proteome</keyword>
<dbReference type="EMBL" id="JADEXG010000005">
    <property type="protein sequence ID" value="MBE9076389.1"/>
    <property type="molecule type" value="Genomic_DNA"/>
</dbReference>
<evidence type="ECO:0000256" key="1">
    <source>
        <dbReference type="ARBA" id="ARBA00004141"/>
    </source>
</evidence>
<feature type="transmembrane region" description="Helical" evidence="9">
    <location>
        <begin position="6"/>
        <end position="27"/>
    </location>
</feature>
<evidence type="ECO:0000256" key="2">
    <source>
        <dbReference type="ARBA" id="ARBA00005551"/>
    </source>
</evidence>
<protein>
    <submittedName>
        <fullName evidence="11">Cation:proton antiporter</fullName>
    </submittedName>
</protein>
<feature type="transmembrane region" description="Helical" evidence="9">
    <location>
        <begin position="296"/>
        <end position="316"/>
    </location>
</feature>
<keyword evidence="3" id="KW-0813">Transport</keyword>
<dbReference type="Pfam" id="PF00999">
    <property type="entry name" value="Na_H_Exchanger"/>
    <property type="match status" value="1"/>
</dbReference>
<dbReference type="AlphaFoldDB" id="A0A8J7AKJ8"/>
<feature type="transmembrane region" description="Helical" evidence="9">
    <location>
        <begin position="328"/>
        <end position="348"/>
    </location>
</feature>
<feature type="transmembrane region" description="Helical" evidence="9">
    <location>
        <begin position="360"/>
        <end position="378"/>
    </location>
</feature>
<organism evidence="11 12">
    <name type="scientific">Vasconcelosia minhoensis LEGE 07310</name>
    <dbReference type="NCBI Taxonomy" id="915328"/>
    <lineage>
        <taxon>Bacteria</taxon>
        <taxon>Bacillati</taxon>
        <taxon>Cyanobacteriota</taxon>
        <taxon>Cyanophyceae</taxon>
        <taxon>Nodosilineales</taxon>
        <taxon>Cymatolegaceae</taxon>
        <taxon>Vasconcelosia</taxon>
        <taxon>Vasconcelosia minhoensis</taxon>
    </lineage>
</organism>
<comment type="subcellular location">
    <subcellularLocation>
        <location evidence="1">Membrane</location>
        <topology evidence="1">Multi-pass membrane protein</topology>
    </subcellularLocation>
</comment>
<keyword evidence="5 9" id="KW-0812">Transmembrane</keyword>
<keyword evidence="8 9" id="KW-0472">Membrane</keyword>
<evidence type="ECO:0000256" key="4">
    <source>
        <dbReference type="ARBA" id="ARBA00022449"/>
    </source>
</evidence>
<feature type="transmembrane region" description="Helical" evidence="9">
    <location>
        <begin position="34"/>
        <end position="52"/>
    </location>
</feature>
<feature type="transmembrane region" description="Helical" evidence="9">
    <location>
        <begin position="180"/>
        <end position="199"/>
    </location>
</feature>
<reference evidence="11" key="1">
    <citation type="submission" date="2020-10" db="EMBL/GenBank/DDBJ databases">
        <authorList>
            <person name="Castelo-Branco R."/>
            <person name="Eusebio N."/>
            <person name="Adriana R."/>
            <person name="Vieira A."/>
            <person name="Brugerolle De Fraissinette N."/>
            <person name="Rezende De Castro R."/>
            <person name="Schneider M.P."/>
            <person name="Vasconcelos V."/>
            <person name="Leao P.N."/>
        </authorList>
    </citation>
    <scope>NUCLEOTIDE SEQUENCE</scope>
    <source>
        <strain evidence="11">LEGE 07310</strain>
    </source>
</reference>
<accession>A0A8J7AKJ8</accession>
<evidence type="ECO:0000256" key="5">
    <source>
        <dbReference type="ARBA" id="ARBA00022692"/>
    </source>
</evidence>
<evidence type="ECO:0000256" key="9">
    <source>
        <dbReference type="SAM" id="Phobius"/>
    </source>
</evidence>
<evidence type="ECO:0000256" key="3">
    <source>
        <dbReference type="ARBA" id="ARBA00022448"/>
    </source>
</evidence>
<keyword evidence="4" id="KW-0050">Antiport</keyword>
<dbReference type="GO" id="GO:1902600">
    <property type="term" value="P:proton transmembrane transport"/>
    <property type="evidence" value="ECO:0007669"/>
    <property type="project" value="InterPro"/>
</dbReference>
<sequence>MDLPLTRPVYVFGLILLIIQVAPVIAIRLRLPPLAVLIILGAVFGSNGLGLLERDAQLILLETIGLLYIMLIAGMQMDLSDFRRLGARSLIFGLLTFGIPLAVGIGFGKIMAYGLLSALLVGILYSPHTLMAYPIMTRLGIAQREVIGVTVGGTVVTSILTLIGLSIVQATTRGNVGILLWIKLLVLLPCLVMISFWLIPKLGRFVFDKSADSLVTQFGFVLTCLFALASATLLLEVDSIVGAFIAGLSLNRLVPINSPLMKQIEFVGNSLFIPAFMVSVGVLSNPSILVTNPGNLGFVFAFVVAALGAKLLAAWIAGELFHYSPAEIMTMFSLTVPRAALVLVIALFGQEAGLINEALFNAVVAYIVLTCLLGPLLTDGFGRRVAAQASFEKPQT</sequence>
<dbReference type="PANTHER" id="PTHR43562:SF4">
    <property type="entry name" value="NA(+)_H(+) ANTIPORTER NHAS5"/>
    <property type="match status" value="1"/>
</dbReference>
<dbReference type="GO" id="GO:0016020">
    <property type="term" value="C:membrane"/>
    <property type="evidence" value="ECO:0007669"/>
    <property type="project" value="UniProtKB-SubCell"/>
</dbReference>
<feature type="transmembrane region" description="Helical" evidence="9">
    <location>
        <begin position="266"/>
        <end position="284"/>
    </location>
</feature>
<dbReference type="InterPro" id="IPR006153">
    <property type="entry name" value="Cation/H_exchanger_TM"/>
</dbReference>
<keyword evidence="7" id="KW-0406">Ion transport</keyword>